<dbReference type="EMBL" id="BNAH01000017">
    <property type="protein sequence ID" value="GHF01339.1"/>
    <property type="molecule type" value="Genomic_DNA"/>
</dbReference>
<protein>
    <submittedName>
        <fullName evidence="1">Uncharacterized protein</fullName>
    </submittedName>
</protein>
<accession>A0ABQ3J7L6</accession>
<organism evidence="1 2">
    <name type="scientific">Thalassotalea profundi</name>
    <dbReference type="NCBI Taxonomy" id="2036687"/>
    <lineage>
        <taxon>Bacteria</taxon>
        <taxon>Pseudomonadati</taxon>
        <taxon>Pseudomonadota</taxon>
        <taxon>Gammaproteobacteria</taxon>
        <taxon>Alteromonadales</taxon>
        <taxon>Colwelliaceae</taxon>
        <taxon>Thalassotalea</taxon>
    </lineage>
</organism>
<evidence type="ECO:0000313" key="2">
    <source>
        <dbReference type="Proteomes" id="UP000626370"/>
    </source>
</evidence>
<sequence length="61" mass="7071">MQKLPSSLINTWLFLAQCDEPQLAKSKLIAFGRIKHYFGNNELAKLYIEQSNDKTIEVFII</sequence>
<gene>
    <name evidence="1" type="ORF">GCM10011501_33540</name>
</gene>
<dbReference type="Proteomes" id="UP000626370">
    <property type="component" value="Unassembled WGS sequence"/>
</dbReference>
<dbReference type="RefSeq" id="WP_189379418.1">
    <property type="nucleotide sequence ID" value="NZ_BNAH01000017.1"/>
</dbReference>
<comment type="caution">
    <text evidence="1">The sequence shown here is derived from an EMBL/GenBank/DDBJ whole genome shotgun (WGS) entry which is preliminary data.</text>
</comment>
<proteinExistence type="predicted"/>
<reference evidence="2" key="1">
    <citation type="journal article" date="2019" name="Int. J. Syst. Evol. Microbiol.">
        <title>The Global Catalogue of Microorganisms (GCM) 10K type strain sequencing project: providing services to taxonomists for standard genome sequencing and annotation.</title>
        <authorList>
            <consortium name="The Broad Institute Genomics Platform"/>
            <consortium name="The Broad Institute Genome Sequencing Center for Infectious Disease"/>
            <person name="Wu L."/>
            <person name="Ma J."/>
        </authorList>
    </citation>
    <scope>NUCLEOTIDE SEQUENCE [LARGE SCALE GENOMIC DNA]</scope>
    <source>
        <strain evidence="2">CGMCC 1.15922</strain>
    </source>
</reference>
<keyword evidence="2" id="KW-1185">Reference proteome</keyword>
<name>A0ABQ3J7L6_9GAMM</name>
<evidence type="ECO:0000313" key="1">
    <source>
        <dbReference type="EMBL" id="GHF01339.1"/>
    </source>
</evidence>